<keyword evidence="3" id="KW-1185">Reference proteome</keyword>
<accession>A0ABV9TZ04</accession>
<proteinExistence type="predicted"/>
<dbReference type="Proteomes" id="UP001595872">
    <property type="component" value="Unassembled WGS sequence"/>
</dbReference>
<comment type="caution">
    <text evidence="2">The sequence shown here is derived from an EMBL/GenBank/DDBJ whole genome shotgun (WGS) entry which is preliminary data.</text>
</comment>
<organism evidence="2 3">
    <name type="scientific">Actinomadura gamaensis</name>
    <dbReference type="NCBI Taxonomy" id="1763541"/>
    <lineage>
        <taxon>Bacteria</taxon>
        <taxon>Bacillati</taxon>
        <taxon>Actinomycetota</taxon>
        <taxon>Actinomycetes</taxon>
        <taxon>Streptosporangiales</taxon>
        <taxon>Thermomonosporaceae</taxon>
        <taxon>Actinomadura</taxon>
    </lineage>
</organism>
<dbReference type="EMBL" id="JBHSIT010000004">
    <property type="protein sequence ID" value="MFC4908728.1"/>
    <property type="molecule type" value="Genomic_DNA"/>
</dbReference>
<gene>
    <name evidence="2" type="ORF">ACFPCY_15480</name>
</gene>
<evidence type="ECO:0000256" key="1">
    <source>
        <dbReference type="SAM" id="MobiDB-lite"/>
    </source>
</evidence>
<evidence type="ECO:0000313" key="3">
    <source>
        <dbReference type="Proteomes" id="UP001595872"/>
    </source>
</evidence>
<feature type="region of interest" description="Disordered" evidence="1">
    <location>
        <begin position="93"/>
        <end position="117"/>
    </location>
</feature>
<evidence type="ECO:0000313" key="2">
    <source>
        <dbReference type="EMBL" id="MFC4908728.1"/>
    </source>
</evidence>
<name>A0ABV9TZ04_9ACTN</name>
<sequence length="214" mass="23352">MPLSPPAAAQPTAETNPYLIGFKASLVKRWSHTRMRELYQELDLATYLWALDREPEALDILDSITTAIPRSSGDYNVWSPVVAMHALQARIQRARPSQPDRFAPDDRTAPNSDAPSVTTFASPNTAAVLDDPGLADNPSYIASQVTEAEAKFKAALAVRSISSSCRDLSRALCPLFVLSELAAARHPFAAYYDPTAPDRLIQQGRKALASRLTS</sequence>
<protein>
    <submittedName>
        <fullName evidence="2">Uncharacterized protein</fullName>
    </submittedName>
</protein>
<dbReference type="RefSeq" id="WP_378255634.1">
    <property type="nucleotide sequence ID" value="NZ_JBHSIT010000004.1"/>
</dbReference>
<reference evidence="3" key="1">
    <citation type="journal article" date="2019" name="Int. J. Syst. Evol. Microbiol.">
        <title>The Global Catalogue of Microorganisms (GCM) 10K type strain sequencing project: providing services to taxonomists for standard genome sequencing and annotation.</title>
        <authorList>
            <consortium name="The Broad Institute Genomics Platform"/>
            <consortium name="The Broad Institute Genome Sequencing Center for Infectious Disease"/>
            <person name="Wu L."/>
            <person name="Ma J."/>
        </authorList>
    </citation>
    <scope>NUCLEOTIDE SEQUENCE [LARGE SCALE GENOMIC DNA]</scope>
    <source>
        <strain evidence="3">KLKA75</strain>
    </source>
</reference>